<sequence length="63" mass="7135">MQLMIVPPTSSSYVQRTRNREVTQRALQVTKEVIKTNTNSCFPGYSGATILTSFLTPRQKYVP</sequence>
<accession>A0A2P2IJI8</accession>
<organism evidence="1">
    <name type="scientific">Rhizophora mucronata</name>
    <name type="common">Asiatic mangrove</name>
    <dbReference type="NCBI Taxonomy" id="61149"/>
    <lineage>
        <taxon>Eukaryota</taxon>
        <taxon>Viridiplantae</taxon>
        <taxon>Streptophyta</taxon>
        <taxon>Embryophyta</taxon>
        <taxon>Tracheophyta</taxon>
        <taxon>Spermatophyta</taxon>
        <taxon>Magnoliopsida</taxon>
        <taxon>eudicotyledons</taxon>
        <taxon>Gunneridae</taxon>
        <taxon>Pentapetalae</taxon>
        <taxon>rosids</taxon>
        <taxon>fabids</taxon>
        <taxon>Malpighiales</taxon>
        <taxon>Rhizophoraceae</taxon>
        <taxon>Rhizophora</taxon>
    </lineage>
</organism>
<dbReference type="AlphaFoldDB" id="A0A2P2IJI8"/>
<evidence type="ECO:0000313" key="1">
    <source>
        <dbReference type="EMBL" id="MBW81392.1"/>
    </source>
</evidence>
<name>A0A2P2IJI8_RHIMU</name>
<protein>
    <submittedName>
        <fullName evidence="1">Uncharacterized protein</fullName>
    </submittedName>
</protein>
<proteinExistence type="predicted"/>
<dbReference type="EMBL" id="GGEC01000909">
    <property type="protein sequence ID" value="MBW81392.1"/>
    <property type="molecule type" value="Transcribed_RNA"/>
</dbReference>
<reference evidence="1" key="1">
    <citation type="submission" date="2018-02" db="EMBL/GenBank/DDBJ databases">
        <title>Rhizophora mucronata_Transcriptome.</title>
        <authorList>
            <person name="Meera S.P."/>
            <person name="Sreeshan A."/>
            <person name="Augustine A."/>
        </authorList>
    </citation>
    <scope>NUCLEOTIDE SEQUENCE</scope>
    <source>
        <tissue evidence="1">Leaf</tissue>
    </source>
</reference>